<reference evidence="3" key="1">
    <citation type="submission" date="2021-01" db="EMBL/GenBank/DDBJ databases">
        <authorList>
            <person name="Corre E."/>
            <person name="Pelletier E."/>
            <person name="Niang G."/>
            <person name="Scheremetjew M."/>
            <person name="Finn R."/>
            <person name="Kale V."/>
            <person name="Holt S."/>
            <person name="Cochrane G."/>
            <person name="Meng A."/>
            <person name="Brown T."/>
            <person name="Cohen L."/>
        </authorList>
    </citation>
    <scope>NUCLEOTIDE SEQUENCE</scope>
    <source>
        <strain evidence="3">308</strain>
    </source>
</reference>
<evidence type="ECO:0000313" key="3">
    <source>
        <dbReference type="EMBL" id="CAD8904224.1"/>
    </source>
</evidence>
<evidence type="ECO:0000256" key="2">
    <source>
        <dbReference type="SAM" id="SignalP"/>
    </source>
</evidence>
<sequence length="421" mass="45113">MSPAFRSLFVLLLLQFLGSAVAAAVGLTVPCTAEGYYPLYCTERNALINDYSHLTNRAELYAGAFMPREPGDESDVFLGDYPDDGGAETCPCDDDWNDDGFSDLARMAVREDDNWDDGWDDDDGISTFPPTAAPQGIISAMAAMAFEDTDSTPTPGVDPASVGVDVACTAEGHYPLYCTKTDALMNHSMMTINAEKYAGAFMPRARGDDNDVFLGTYPDDGEAETCPCDFRNPSESLEPTPAPYCDDDFCGGTWESISWDSVVLTSPPTAAAAPEDAVVETPSTPALAAPPLPTPGREAPSPRRPLAPRIESLVPAQIRPPRHVGAPRMESLVPAQIRPRPSPPRVPTPPIGPLRPEQLRPPRKVRPPRPETAPLAPVPREKPPANSSPRGKAAPKHKSAKGYGKTKSGKGKSSKTNSSKR</sequence>
<feature type="region of interest" description="Disordered" evidence="1">
    <location>
        <begin position="273"/>
        <end position="421"/>
    </location>
</feature>
<keyword evidence="2" id="KW-0732">Signal</keyword>
<accession>A0A7S1C0T5</accession>
<feature type="signal peptide" evidence="2">
    <location>
        <begin position="1"/>
        <end position="22"/>
    </location>
</feature>
<organism evidence="3">
    <name type="scientific">Corethron hystrix</name>
    <dbReference type="NCBI Taxonomy" id="216773"/>
    <lineage>
        <taxon>Eukaryota</taxon>
        <taxon>Sar</taxon>
        <taxon>Stramenopiles</taxon>
        <taxon>Ochrophyta</taxon>
        <taxon>Bacillariophyta</taxon>
        <taxon>Coscinodiscophyceae</taxon>
        <taxon>Corethrophycidae</taxon>
        <taxon>Corethrales</taxon>
        <taxon>Corethraceae</taxon>
        <taxon>Corethron</taxon>
    </lineage>
</organism>
<protein>
    <submittedName>
        <fullName evidence="3">Uncharacterized protein</fullName>
    </submittedName>
</protein>
<proteinExistence type="predicted"/>
<dbReference type="AlphaFoldDB" id="A0A7S1C0T5"/>
<dbReference type="EMBL" id="HBFR01042976">
    <property type="protein sequence ID" value="CAD8904224.1"/>
    <property type="molecule type" value="Transcribed_RNA"/>
</dbReference>
<name>A0A7S1C0T5_9STRA</name>
<dbReference type="PRINTS" id="PR01217">
    <property type="entry name" value="PRICHEXTENSN"/>
</dbReference>
<gene>
    <name evidence="3" type="ORF">CHYS00102_LOCUS31444</name>
</gene>
<feature type="compositionally biased region" description="Basic residues" evidence="1">
    <location>
        <begin position="407"/>
        <end position="421"/>
    </location>
</feature>
<feature type="chain" id="PRO_5031359902" evidence="2">
    <location>
        <begin position="23"/>
        <end position="421"/>
    </location>
</feature>
<feature type="compositionally biased region" description="Pro residues" evidence="1">
    <location>
        <begin position="340"/>
        <end position="353"/>
    </location>
</feature>
<evidence type="ECO:0000256" key="1">
    <source>
        <dbReference type="SAM" id="MobiDB-lite"/>
    </source>
</evidence>